<name>A0A0M0H2Z8_ANEMI</name>
<protein>
    <submittedName>
        <fullName evidence="2">YheC/D like ATP-grasp</fullName>
    </submittedName>
</protein>
<dbReference type="SUPFAM" id="SSF56059">
    <property type="entry name" value="Glutathione synthetase ATP-binding domain-like"/>
    <property type="match status" value="1"/>
</dbReference>
<dbReference type="Gene3D" id="3.30.470.20">
    <property type="entry name" value="ATP-grasp fold, B domain"/>
    <property type="match status" value="1"/>
</dbReference>
<accession>A0A0M0H2Z8</accession>
<dbReference type="InterPro" id="IPR026838">
    <property type="entry name" value="YheC/D"/>
</dbReference>
<dbReference type="EMBL" id="FNED01000002">
    <property type="protein sequence ID" value="SDI20557.1"/>
    <property type="molecule type" value="Genomic_DNA"/>
</dbReference>
<evidence type="ECO:0000313" key="2">
    <source>
        <dbReference type="EMBL" id="SDI20557.1"/>
    </source>
</evidence>
<dbReference type="GeneID" id="42306306"/>
<reference evidence="1 3" key="1">
    <citation type="submission" date="2015-07" db="EMBL/GenBank/DDBJ databases">
        <title>Fjat-14205 dsm 2895.</title>
        <authorList>
            <person name="Liu B."/>
            <person name="Wang J."/>
            <person name="Zhu Y."/>
            <person name="Liu G."/>
            <person name="Chen Q."/>
            <person name="Chen Z."/>
            <person name="Lan J."/>
            <person name="Che J."/>
            <person name="Ge C."/>
            <person name="Shi H."/>
            <person name="Pan Z."/>
            <person name="Liu X."/>
        </authorList>
    </citation>
    <scope>NUCLEOTIDE SEQUENCE [LARGE SCALE GENOMIC DNA]</scope>
    <source>
        <strain evidence="1 3">DSM 2895</strain>
    </source>
</reference>
<dbReference type="Proteomes" id="UP000182836">
    <property type="component" value="Unassembled WGS sequence"/>
</dbReference>
<sequence length="263" mass="31222">MPKRKRKRRELGKWRLWNFFSDEDAIRPYLPPMVVFSEHALRSYVRMYQIVYVKPDYGWGGRGVMKIWHTQDGYAYILEKGRTVHCKTLESLCEKVKRRLEPGKRYVIQEGIDLAEIDECPFDIRLMMMREYGRWKYVGMLAKVARPNSAITNFARGKGYITDVRHALRASLNLSNAAIDALQEEMLELGFRTCQRFDEYKTYWQVGLDLAVDKNGKLWIIEENTGPSQLLFAQLKNKSMYQEMRRISAVRRRQKLRQKKKHT</sequence>
<evidence type="ECO:0000313" key="3">
    <source>
        <dbReference type="Proteomes" id="UP000037269"/>
    </source>
</evidence>
<dbReference type="AlphaFoldDB" id="A0A0M0H2Z8"/>
<evidence type="ECO:0000313" key="1">
    <source>
        <dbReference type="EMBL" id="KON96439.1"/>
    </source>
</evidence>
<dbReference type="STRING" id="47500.AF333_14100"/>
<dbReference type="Pfam" id="PF14398">
    <property type="entry name" value="ATPgrasp_YheCD"/>
    <property type="match status" value="1"/>
</dbReference>
<dbReference type="OrthoDB" id="7869153at2"/>
<dbReference type="PATRIC" id="fig|47500.9.peg.4210"/>
<reference evidence="2 4" key="2">
    <citation type="submission" date="2016-10" db="EMBL/GenBank/DDBJ databases">
        <authorList>
            <person name="de Groot N.N."/>
        </authorList>
    </citation>
    <scope>NUCLEOTIDE SEQUENCE [LARGE SCALE GENOMIC DNA]</scope>
    <source>
        <strain evidence="2 4">DSM 2895</strain>
    </source>
</reference>
<keyword evidence="3" id="KW-1185">Reference proteome</keyword>
<dbReference type="Proteomes" id="UP000037269">
    <property type="component" value="Unassembled WGS sequence"/>
</dbReference>
<proteinExistence type="predicted"/>
<evidence type="ECO:0000313" key="4">
    <source>
        <dbReference type="Proteomes" id="UP000182836"/>
    </source>
</evidence>
<dbReference type="RefSeq" id="WP_043064122.1">
    <property type="nucleotide sequence ID" value="NZ_BJOA01000014.1"/>
</dbReference>
<dbReference type="EMBL" id="LGUG01000004">
    <property type="protein sequence ID" value="KON96439.1"/>
    <property type="molecule type" value="Genomic_DNA"/>
</dbReference>
<gene>
    <name evidence="1" type="ORF">AF333_14100</name>
    <name evidence="2" type="ORF">SAMN04487909_102110</name>
</gene>
<organism evidence="1 3">
    <name type="scientific">Aneurinibacillus migulanus</name>
    <name type="common">Bacillus migulanus</name>
    <dbReference type="NCBI Taxonomy" id="47500"/>
    <lineage>
        <taxon>Bacteria</taxon>
        <taxon>Bacillati</taxon>
        <taxon>Bacillota</taxon>
        <taxon>Bacilli</taxon>
        <taxon>Bacillales</taxon>
        <taxon>Paenibacillaceae</taxon>
        <taxon>Aneurinibacillus group</taxon>
        <taxon>Aneurinibacillus</taxon>
    </lineage>
</organism>